<name>A0A2Z6RX77_9GLOM</name>
<gene>
    <name evidence="1" type="ORF">RclHR1_07440009</name>
</gene>
<comment type="caution">
    <text evidence="1">The sequence shown here is derived from an EMBL/GenBank/DDBJ whole genome shotgun (WGS) entry which is preliminary data.</text>
</comment>
<keyword evidence="2" id="KW-1185">Reference proteome</keyword>
<protein>
    <submittedName>
        <fullName evidence="1">Uncharacterized protein</fullName>
    </submittedName>
</protein>
<proteinExistence type="predicted"/>
<evidence type="ECO:0000313" key="1">
    <source>
        <dbReference type="EMBL" id="GBC07404.1"/>
    </source>
</evidence>
<evidence type="ECO:0000313" key="2">
    <source>
        <dbReference type="Proteomes" id="UP000247702"/>
    </source>
</evidence>
<accession>A0A2Z6RX77</accession>
<reference evidence="1 2" key="1">
    <citation type="submission" date="2017-11" db="EMBL/GenBank/DDBJ databases">
        <title>The genome of Rhizophagus clarus HR1 reveals common genetic basis of auxotrophy among arbuscular mycorrhizal fungi.</title>
        <authorList>
            <person name="Kobayashi Y."/>
        </authorList>
    </citation>
    <scope>NUCLEOTIDE SEQUENCE [LARGE SCALE GENOMIC DNA]</scope>
    <source>
        <strain evidence="1 2">HR1</strain>
    </source>
</reference>
<dbReference type="AlphaFoldDB" id="A0A2Z6RX77"/>
<dbReference type="Proteomes" id="UP000247702">
    <property type="component" value="Unassembled WGS sequence"/>
</dbReference>
<sequence>MYKKTYKSNIEKPKKDSRTFYHEAEKNEKPVLLLEAQKIANQAYKDGIKEIYKLTVDTLKKNDSYEMDKYMTSLSHISNIVTTVAKHQQPQQPPPSPPPQMSHSIYQFNMKLKFINYLITY</sequence>
<dbReference type="EMBL" id="BEXD01004142">
    <property type="protein sequence ID" value="GBC07404.1"/>
    <property type="molecule type" value="Genomic_DNA"/>
</dbReference>
<organism evidence="1 2">
    <name type="scientific">Rhizophagus clarus</name>
    <dbReference type="NCBI Taxonomy" id="94130"/>
    <lineage>
        <taxon>Eukaryota</taxon>
        <taxon>Fungi</taxon>
        <taxon>Fungi incertae sedis</taxon>
        <taxon>Mucoromycota</taxon>
        <taxon>Glomeromycotina</taxon>
        <taxon>Glomeromycetes</taxon>
        <taxon>Glomerales</taxon>
        <taxon>Glomeraceae</taxon>
        <taxon>Rhizophagus</taxon>
    </lineage>
</organism>